<evidence type="ECO:0000313" key="3">
    <source>
        <dbReference type="Proteomes" id="UP000032336"/>
    </source>
</evidence>
<gene>
    <name evidence="2" type="ORF">FEAC_07400</name>
</gene>
<dbReference type="STRING" id="1121877.FEAC_07400"/>
<comment type="caution">
    <text evidence="2">The sequence shown here is derived from an EMBL/GenBank/DDBJ whole genome shotgun (WGS) entry which is preliminary data.</text>
</comment>
<keyword evidence="1" id="KW-1133">Transmembrane helix</keyword>
<name>A0A0D8FWG4_9ACTN</name>
<keyword evidence="1" id="KW-0472">Membrane</keyword>
<sequence>MQLVVVLVLVIGWSLILAQPFFSARKRKDYLRSIIAFRQQLIALETGIQSRPSRGSSPRPARPIASSLTPYRRRQRTLASLVMSLFIGLILATVAAPVGIVLTTISLVSIAVFLTLARASHNALRARAPYPPQRRVVASAARSSERAIA</sequence>
<keyword evidence="3" id="KW-1185">Reference proteome</keyword>
<dbReference type="GeneID" id="78372040"/>
<proteinExistence type="predicted"/>
<dbReference type="EMBL" id="JXUW01000004">
    <property type="protein sequence ID" value="KJE77630.1"/>
    <property type="molecule type" value="Genomic_DNA"/>
</dbReference>
<reference evidence="2 3" key="1">
    <citation type="submission" date="2015-01" db="EMBL/GenBank/DDBJ databases">
        <title>Draft genome of the acidophilic iron oxidizer Ferrimicrobium acidiphilum strain T23.</title>
        <authorList>
            <person name="Poehlein A."/>
            <person name="Eisen S."/>
            <person name="Schloemann M."/>
            <person name="Johnson B.D."/>
            <person name="Daniel R."/>
            <person name="Muehling M."/>
        </authorList>
    </citation>
    <scope>NUCLEOTIDE SEQUENCE [LARGE SCALE GENOMIC DNA]</scope>
    <source>
        <strain evidence="2 3">T23</strain>
    </source>
</reference>
<accession>A0A0D8FWG4</accession>
<feature type="transmembrane region" description="Helical" evidence="1">
    <location>
        <begin position="85"/>
        <end position="117"/>
    </location>
</feature>
<evidence type="ECO:0000256" key="1">
    <source>
        <dbReference type="SAM" id="Phobius"/>
    </source>
</evidence>
<dbReference type="Proteomes" id="UP000032336">
    <property type="component" value="Unassembled WGS sequence"/>
</dbReference>
<organism evidence="2 3">
    <name type="scientific">Ferrimicrobium acidiphilum DSM 19497</name>
    <dbReference type="NCBI Taxonomy" id="1121877"/>
    <lineage>
        <taxon>Bacteria</taxon>
        <taxon>Bacillati</taxon>
        <taxon>Actinomycetota</taxon>
        <taxon>Acidimicrobiia</taxon>
        <taxon>Acidimicrobiales</taxon>
        <taxon>Acidimicrobiaceae</taxon>
        <taxon>Ferrimicrobium</taxon>
    </lineage>
</organism>
<evidence type="ECO:0000313" key="2">
    <source>
        <dbReference type="EMBL" id="KJE77630.1"/>
    </source>
</evidence>
<protein>
    <submittedName>
        <fullName evidence="2">Uncharacterized protein</fullName>
    </submittedName>
</protein>
<keyword evidence="1" id="KW-0812">Transmembrane</keyword>
<dbReference type="AlphaFoldDB" id="A0A0D8FWG4"/>
<dbReference type="RefSeq" id="WP_035388667.1">
    <property type="nucleotide sequence ID" value="NZ_JQKF01000003.1"/>
</dbReference>